<sequence length="89" mass="10865">MSENNREILEGLDPLFKKAEKERLWFYSTYQHLWFSPQELKNEHLNGRFIWDAVNWTLRSPHEKLKQLEDQAVELSKEIEGFKIRMRNC</sequence>
<dbReference type="Proteomes" id="UP000308744">
    <property type="component" value="Unassembled WGS sequence"/>
</dbReference>
<proteinExistence type="predicted"/>
<organism evidence="1 2">
    <name type="scientific">Lysinibacillus mangiferihumi</name>
    <dbReference type="NCBI Taxonomy" id="1130819"/>
    <lineage>
        <taxon>Bacteria</taxon>
        <taxon>Bacillati</taxon>
        <taxon>Bacillota</taxon>
        <taxon>Bacilli</taxon>
        <taxon>Bacillales</taxon>
        <taxon>Bacillaceae</taxon>
        <taxon>Lysinibacillus</taxon>
    </lineage>
</organism>
<evidence type="ECO:0000313" key="1">
    <source>
        <dbReference type="EMBL" id="TKI65577.1"/>
    </source>
</evidence>
<keyword evidence="2" id="KW-1185">Reference proteome</keyword>
<protein>
    <submittedName>
        <fullName evidence="1">Uncharacterized protein</fullName>
    </submittedName>
</protein>
<dbReference type="EMBL" id="SZPU01000062">
    <property type="protein sequence ID" value="TKI65577.1"/>
    <property type="molecule type" value="Genomic_DNA"/>
</dbReference>
<dbReference type="AlphaFoldDB" id="A0A4U2YVI4"/>
<comment type="caution">
    <text evidence="1">The sequence shown here is derived from an EMBL/GenBank/DDBJ whole genome shotgun (WGS) entry which is preliminary data.</text>
</comment>
<evidence type="ECO:0000313" key="2">
    <source>
        <dbReference type="Proteomes" id="UP000308744"/>
    </source>
</evidence>
<name>A0A4U2YVI4_9BACI</name>
<gene>
    <name evidence="1" type="ORF">FC756_16135</name>
</gene>
<reference evidence="1 2" key="1">
    <citation type="submission" date="2019-04" db="EMBL/GenBank/DDBJ databases">
        <title>Lysinibacillus genome sequencing.</title>
        <authorList>
            <person name="Dunlap C."/>
        </authorList>
    </citation>
    <scope>NUCLEOTIDE SEQUENCE [LARGE SCALE GENOMIC DNA]</scope>
    <source>
        <strain evidence="1 2">CCTCC AB 2010389</strain>
    </source>
</reference>
<dbReference type="RefSeq" id="WP_107896394.1">
    <property type="nucleotide sequence ID" value="NZ_PYWM01000020.1"/>
</dbReference>
<accession>A0A4U2YVI4</accession>